<evidence type="ECO:0000313" key="2">
    <source>
        <dbReference type="EMBL" id="AZB19946.1"/>
    </source>
</evidence>
<evidence type="ECO:0000259" key="1">
    <source>
        <dbReference type="Pfam" id="PF13648"/>
    </source>
</evidence>
<dbReference type="PROSITE" id="PS51257">
    <property type="entry name" value="PROKAR_LIPOPROTEIN"/>
    <property type="match status" value="1"/>
</dbReference>
<sequence length="149" mass="16873">MKKLFLSFAVFSAIVSCSSDNDNDEQKASIIGKWKVSKAEIIAPGTNKTTIILPEGCEVENTLEFDGVNQIAMTYEQKNDACVPKANSLKYNYDKPSHVLYYNFENGSQYSYKVTTLTQTDLIIEDDKYVVDSSTGEAKTYKRYYKKVK</sequence>
<organism evidence="2 3">
    <name type="scientific">Chryseobacterium indologenes</name>
    <name type="common">Flavobacterium indologenes</name>
    <dbReference type="NCBI Taxonomy" id="253"/>
    <lineage>
        <taxon>Bacteria</taxon>
        <taxon>Pseudomonadati</taxon>
        <taxon>Bacteroidota</taxon>
        <taxon>Flavobacteriia</taxon>
        <taxon>Flavobacteriales</taxon>
        <taxon>Weeksellaceae</taxon>
        <taxon>Chryseobacterium group</taxon>
        <taxon>Chryseobacterium</taxon>
    </lineage>
</organism>
<reference evidence="2 3" key="1">
    <citation type="submission" date="2018-11" db="EMBL/GenBank/DDBJ databases">
        <title>Proposal to divide the Flavobacteriaceae and reorganize its genera based on Amino Acid Identity values calculated from whole genome sequences.</title>
        <authorList>
            <person name="Nicholson A.C."/>
            <person name="Gulvik C.A."/>
            <person name="Whitney A.M."/>
            <person name="Humrighouse B.W."/>
            <person name="Bell M."/>
            <person name="Holmes B."/>
            <person name="Steigerwalt A.G."/>
            <person name="Villarma A."/>
            <person name="Sheth M."/>
            <person name="Batra D."/>
            <person name="Pryor J."/>
            <person name="Bernardet J.-F."/>
            <person name="Hugo C."/>
            <person name="Kampfer P."/>
            <person name="Newman J."/>
            <person name="McQuiston J.R."/>
        </authorList>
    </citation>
    <scope>NUCLEOTIDE SEQUENCE [LARGE SCALE GENOMIC DNA]</scope>
    <source>
        <strain evidence="2 3">H5559</strain>
    </source>
</reference>
<protein>
    <recommendedName>
        <fullName evidence="1">Lipocalin-like domain-containing protein</fullName>
    </recommendedName>
</protein>
<proteinExistence type="predicted"/>
<gene>
    <name evidence="2" type="ORF">EG352_20385</name>
</gene>
<dbReference type="AlphaFoldDB" id="A0AAD1DWV8"/>
<name>A0AAD1DWV8_CHRID</name>
<dbReference type="Proteomes" id="UP000269015">
    <property type="component" value="Chromosome"/>
</dbReference>
<accession>A0AAD1DWV8</accession>
<dbReference type="Pfam" id="PF13648">
    <property type="entry name" value="Lipocalin_4"/>
    <property type="match status" value="1"/>
</dbReference>
<dbReference type="EMBL" id="CP033930">
    <property type="protein sequence ID" value="AZB19946.1"/>
    <property type="molecule type" value="Genomic_DNA"/>
</dbReference>
<dbReference type="InterPro" id="IPR024311">
    <property type="entry name" value="Lipocalin-like"/>
</dbReference>
<evidence type="ECO:0000313" key="3">
    <source>
        <dbReference type="Proteomes" id="UP000269015"/>
    </source>
</evidence>
<feature type="domain" description="Lipocalin-like" evidence="1">
    <location>
        <begin position="30"/>
        <end position="123"/>
    </location>
</feature>
<dbReference type="RefSeq" id="WP_061085479.1">
    <property type="nucleotide sequence ID" value="NZ_CP033930.1"/>
</dbReference>